<dbReference type="Gene3D" id="3.30.900.20">
    <property type="match status" value="2"/>
</dbReference>
<evidence type="ECO:0000313" key="3">
    <source>
        <dbReference type="Proteomes" id="UP000830375"/>
    </source>
</evidence>
<evidence type="ECO:0000256" key="1">
    <source>
        <dbReference type="SAM" id="MobiDB-lite"/>
    </source>
</evidence>
<dbReference type="EMBL" id="JACTAM010000013">
    <property type="protein sequence ID" value="KAI2657959.1"/>
    <property type="molecule type" value="Genomic_DNA"/>
</dbReference>
<feature type="region of interest" description="Disordered" evidence="1">
    <location>
        <begin position="59"/>
        <end position="126"/>
    </location>
</feature>
<proteinExistence type="predicted"/>
<protein>
    <submittedName>
        <fullName evidence="2">MAD2L1-binding protein</fullName>
    </submittedName>
</protein>
<feature type="compositionally biased region" description="Basic and acidic residues" evidence="1">
    <location>
        <begin position="69"/>
        <end position="100"/>
    </location>
</feature>
<organism evidence="2 3">
    <name type="scientific">Labeo rohita</name>
    <name type="common">Indian major carp</name>
    <name type="synonym">Cyprinus rohita</name>
    <dbReference type="NCBI Taxonomy" id="84645"/>
    <lineage>
        <taxon>Eukaryota</taxon>
        <taxon>Metazoa</taxon>
        <taxon>Chordata</taxon>
        <taxon>Craniata</taxon>
        <taxon>Vertebrata</taxon>
        <taxon>Euteleostomi</taxon>
        <taxon>Actinopterygii</taxon>
        <taxon>Neopterygii</taxon>
        <taxon>Teleostei</taxon>
        <taxon>Ostariophysi</taxon>
        <taxon>Cypriniformes</taxon>
        <taxon>Cyprinidae</taxon>
        <taxon>Labeoninae</taxon>
        <taxon>Labeonini</taxon>
        <taxon>Labeo</taxon>
    </lineage>
</organism>
<evidence type="ECO:0000313" key="2">
    <source>
        <dbReference type="EMBL" id="KAI2657959.1"/>
    </source>
</evidence>
<dbReference type="Pfam" id="PF06581">
    <property type="entry name" value="p31comet"/>
    <property type="match status" value="2"/>
</dbReference>
<sequence length="625" mass="70629">MISGSRVSHDAVPGGQIQTVEMEEGSRKGEFECENMTVIKYTNTRETSNNSYNNTNILTDRCTSEEEESKVSSDGEKERNILCHVDDPESSTKTKVENVRLLDNVGEGERDGEHLNPSEDKENKNNPIQARTEQTGCQQIDATADSSSSQKDCESSGVSANHIDDEEIFRRAREEGRVDVVFPGRITQDGCCRFVCELLKCVLYQRQQLPMTYDQMVFLQKQQHNATQTEDVVNRRSVKTSKDLDWRRCQRTLQELDEVLDHLETLFSLSHVPRVLFMLGGSTIIPTELYEVDMEAVAMGAGENSLRTSTCLRQLFRTLFVADLLSDVKSVRLMATTVMAMGHRDCGVTGFKPKVDFKVPTKVKRQVISIASDLSLTGDLQKSKRNLEDYIWFQAPVTVKGFYTGIKLLFFAFALHFFHKLNDVFSHQLGFFKGSKVSASGHVDTGIKLLFVAFALHFFHKLNDVFSHQLGFFKGSKVSASGHLPMTYDQMVFLQKQQHNATQTEDVVNRRSAKTSKDLDWRRCQRTLQELDEVLDHLETLFSLSHVPRVLFMLGGSTIIPTELYEVDMEAVAMGAGENSLRTSTCLRQLFRTLFVADLLSDVKSAPHGYHSHGYGSPGLWHDWV</sequence>
<name>A0ABQ8M5L1_LABRO</name>
<dbReference type="Proteomes" id="UP000830375">
    <property type="component" value="Unassembled WGS sequence"/>
</dbReference>
<accession>A0ABQ8M5L1</accession>
<dbReference type="PANTHER" id="PTHR15681:SF1">
    <property type="entry name" value="MAD2L1-BINDING PROTEIN"/>
    <property type="match status" value="1"/>
</dbReference>
<dbReference type="InterPro" id="IPR053729">
    <property type="entry name" value="MAD2L1BP_domain_sf"/>
</dbReference>
<dbReference type="InterPro" id="IPR009511">
    <property type="entry name" value="MAD1/Cdc20-bound-Mad2-bd"/>
</dbReference>
<reference evidence="2 3" key="1">
    <citation type="submission" date="2022-01" db="EMBL/GenBank/DDBJ databases">
        <title>A high-quality chromosome-level genome assembly of rohu carp, Labeo rohita.</title>
        <authorList>
            <person name="Arick M.A. II"/>
            <person name="Hsu C.-Y."/>
            <person name="Magbanua Z."/>
            <person name="Pechanova O."/>
            <person name="Grover C."/>
            <person name="Miller E."/>
            <person name="Thrash A."/>
            <person name="Ezzel L."/>
            <person name="Alam S."/>
            <person name="Benzie J."/>
            <person name="Hamilton M."/>
            <person name="Karsi A."/>
            <person name="Lawrence M.L."/>
            <person name="Peterson D.G."/>
        </authorList>
    </citation>
    <scope>NUCLEOTIDE SEQUENCE [LARGE SCALE GENOMIC DNA]</scope>
    <source>
        <strain evidence="3">BAU-BD-2019</strain>
        <tissue evidence="2">Blood</tissue>
    </source>
</reference>
<feature type="compositionally biased region" description="Basic and acidic residues" evidence="1">
    <location>
        <begin position="107"/>
        <end position="124"/>
    </location>
</feature>
<gene>
    <name evidence="2" type="ORF">H4Q32_009396</name>
</gene>
<comment type="caution">
    <text evidence="2">The sequence shown here is derived from an EMBL/GenBank/DDBJ whole genome shotgun (WGS) entry which is preliminary data.</text>
</comment>
<dbReference type="PANTHER" id="PTHR15681">
    <property type="entry name" value="MAD2L1-BINDING PROTEIN"/>
    <property type="match status" value="1"/>
</dbReference>
<keyword evidence="3" id="KW-1185">Reference proteome</keyword>
<feature type="region of interest" description="Disordered" evidence="1">
    <location>
        <begin position="140"/>
        <end position="159"/>
    </location>
</feature>